<feature type="transmembrane region" description="Helical" evidence="3">
    <location>
        <begin position="7"/>
        <end position="28"/>
    </location>
</feature>
<keyword evidence="6" id="KW-1185">Reference proteome</keyword>
<evidence type="ECO:0000256" key="2">
    <source>
        <dbReference type="PROSITE-ProRule" id="PRU00284"/>
    </source>
</evidence>
<sequence>MSSKNYTPLLSTISGVMAILVAIIAIASDAMPAVLVYALLIVEGLLLITLARTNGKLLAMVEEDSAPQAVAVSHGQSGDGTVAKYQAFIKKMANISQQLAASSEELTANTQQSADSAIKIAEHVGSVSQGMEDQVKDLNTSMEAIDGIFNDIIAMTEKADTARQSAEDMATTAHEGAYQMEQAVEMMGSIEKSVHESANMVNRLGEQSEAIGQIVESVSSIADQTNLLALNAAIEAARAGEAGKGFAVVAEEVRKLAAESQEAAKHIKENITSIQQATQDTVKAMEQGTAEVARGTESIRQVGSQFGTIIEKIDHIQGQMNGITSAVDVVSQGAEKIVFAVDSMDEISRKVNESTKVISGETQQQSASNEEIAAASLALANLAEEMQTEVTNFRV</sequence>
<dbReference type="SMART" id="SM00283">
    <property type="entry name" value="MA"/>
    <property type="match status" value="1"/>
</dbReference>
<dbReference type="EMBL" id="VUNR01000009">
    <property type="protein sequence ID" value="MSU08528.1"/>
    <property type="molecule type" value="Genomic_DNA"/>
</dbReference>
<dbReference type="Gene3D" id="1.10.287.950">
    <property type="entry name" value="Methyl-accepting chemotaxis protein"/>
    <property type="match status" value="1"/>
</dbReference>
<evidence type="ECO:0000256" key="3">
    <source>
        <dbReference type="SAM" id="Phobius"/>
    </source>
</evidence>
<evidence type="ECO:0000313" key="5">
    <source>
        <dbReference type="EMBL" id="MSU08528.1"/>
    </source>
</evidence>
<evidence type="ECO:0000259" key="4">
    <source>
        <dbReference type="PROSITE" id="PS50111"/>
    </source>
</evidence>
<organism evidence="5 6">
    <name type="scientific">Anaerovibrio slackiae</name>
    <dbReference type="NCBI Taxonomy" id="2652309"/>
    <lineage>
        <taxon>Bacteria</taxon>
        <taxon>Bacillati</taxon>
        <taxon>Bacillota</taxon>
        <taxon>Negativicutes</taxon>
        <taxon>Selenomonadales</taxon>
        <taxon>Selenomonadaceae</taxon>
        <taxon>Anaerovibrio</taxon>
    </lineage>
</organism>
<dbReference type="GeneID" id="96778457"/>
<dbReference type="PANTHER" id="PTHR32089:SF114">
    <property type="entry name" value="METHYL-ACCEPTING CHEMOTAXIS PROTEIN MCPB"/>
    <property type="match status" value="1"/>
</dbReference>
<dbReference type="PROSITE" id="PS50111">
    <property type="entry name" value="CHEMOTAXIS_TRANSDUC_2"/>
    <property type="match status" value="1"/>
</dbReference>
<dbReference type="PANTHER" id="PTHR32089">
    <property type="entry name" value="METHYL-ACCEPTING CHEMOTAXIS PROTEIN MCPB"/>
    <property type="match status" value="1"/>
</dbReference>
<reference evidence="5 6" key="1">
    <citation type="submission" date="2019-08" db="EMBL/GenBank/DDBJ databases">
        <title>In-depth cultivation of the pig gut microbiome towards novel bacterial diversity and tailored functional studies.</title>
        <authorList>
            <person name="Wylensek D."/>
            <person name="Hitch T.C.A."/>
            <person name="Clavel T."/>
        </authorList>
    </citation>
    <scope>NUCLEOTIDE SEQUENCE [LARGE SCALE GENOMIC DNA]</scope>
    <source>
        <strain evidence="5 6">WCA-693-APC-5D-A</strain>
    </source>
</reference>
<accession>A0A6I2UAJ1</accession>
<keyword evidence="3" id="KW-1133">Transmembrane helix</keyword>
<keyword evidence="1 2" id="KW-0807">Transducer</keyword>
<name>A0A6I2UAJ1_9FIRM</name>
<protein>
    <recommendedName>
        <fullName evidence="4">Methyl-accepting transducer domain-containing protein</fullName>
    </recommendedName>
</protein>
<proteinExistence type="predicted"/>
<feature type="domain" description="Methyl-accepting transducer" evidence="4">
    <location>
        <begin position="109"/>
        <end position="345"/>
    </location>
</feature>
<dbReference type="RefSeq" id="WP_154406696.1">
    <property type="nucleotide sequence ID" value="NZ_VUNR01000009.1"/>
</dbReference>
<dbReference type="Proteomes" id="UP000433181">
    <property type="component" value="Unassembled WGS sequence"/>
</dbReference>
<dbReference type="SUPFAM" id="SSF58104">
    <property type="entry name" value="Methyl-accepting chemotaxis protein (MCP) signaling domain"/>
    <property type="match status" value="1"/>
</dbReference>
<evidence type="ECO:0000313" key="6">
    <source>
        <dbReference type="Proteomes" id="UP000433181"/>
    </source>
</evidence>
<comment type="caution">
    <text evidence="5">The sequence shown here is derived from an EMBL/GenBank/DDBJ whole genome shotgun (WGS) entry which is preliminary data.</text>
</comment>
<gene>
    <name evidence="5" type="ORF">FYJ84_05960</name>
</gene>
<dbReference type="Pfam" id="PF00015">
    <property type="entry name" value="MCPsignal"/>
    <property type="match status" value="1"/>
</dbReference>
<keyword evidence="3" id="KW-0472">Membrane</keyword>
<dbReference type="AlphaFoldDB" id="A0A6I2UAJ1"/>
<feature type="transmembrane region" description="Helical" evidence="3">
    <location>
        <begin position="34"/>
        <end position="51"/>
    </location>
</feature>
<dbReference type="InterPro" id="IPR004089">
    <property type="entry name" value="MCPsignal_dom"/>
</dbReference>
<keyword evidence="3" id="KW-0812">Transmembrane</keyword>
<dbReference type="GO" id="GO:0007165">
    <property type="term" value="P:signal transduction"/>
    <property type="evidence" value="ECO:0007669"/>
    <property type="project" value="UniProtKB-KW"/>
</dbReference>
<dbReference type="GO" id="GO:0016020">
    <property type="term" value="C:membrane"/>
    <property type="evidence" value="ECO:0007669"/>
    <property type="project" value="InterPro"/>
</dbReference>
<evidence type="ECO:0000256" key="1">
    <source>
        <dbReference type="ARBA" id="ARBA00023224"/>
    </source>
</evidence>